<dbReference type="GO" id="GO:0009450">
    <property type="term" value="P:gamma-aminobutyric acid catabolic process"/>
    <property type="evidence" value="ECO:0007669"/>
    <property type="project" value="TreeGrafter"/>
</dbReference>
<dbReference type="PANTHER" id="PTHR43353:SF6">
    <property type="entry name" value="CYTOPLASMIC ALDEHYDE DEHYDROGENASE (EUROFUNG)"/>
    <property type="match status" value="1"/>
</dbReference>
<sequence>MRHCGVVYGARKRALLLMKAQLTRDVRSSTFDAFSLILSDICWNTVAASRKDTIKAVESSYEAFKILLKAAAVLEANAEEFTSVVQSLVLPLAVQKLKDPARRCLNIIEFVLTVQQEYQSSVVYKGLYGLMLVGQLKRVVDVLSYLPSEATSILETMIQHSTMRKINFSGSVAVGTKSGQICMATDRITVESSIAEKFTNTLREVDPPLPRVVSNAVEKGAKVLFGGSGTETLPETPIILTILHGVKKTADIRDEESFGLVVALNTVSSEEGAVKLANGSQYELYASIFTRIYARVSLLQRSRAVHINNMTIHHETALPFRGIKNSGWGRFNAEHGMEEFLVTKSVT</sequence>
<proteinExistence type="predicted"/>
<dbReference type="OrthoDB" id="310895at2759"/>
<evidence type="ECO:0000259" key="2">
    <source>
        <dbReference type="Pfam" id="PF00171"/>
    </source>
</evidence>
<dbReference type="InterPro" id="IPR015590">
    <property type="entry name" value="Aldehyde_DH_dom"/>
</dbReference>
<dbReference type="AlphaFoldDB" id="A0A9P4JYK6"/>
<dbReference type="Pfam" id="PF00171">
    <property type="entry name" value="Aldedh"/>
    <property type="match status" value="1"/>
</dbReference>
<organism evidence="3 4">
    <name type="scientific">Lojkania enalia</name>
    <dbReference type="NCBI Taxonomy" id="147567"/>
    <lineage>
        <taxon>Eukaryota</taxon>
        <taxon>Fungi</taxon>
        <taxon>Dikarya</taxon>
        <taxon>Ascomycota</taxon>
        <taxon>Pezizomycotina</taxon>
        <taxon>Dothideomycetes</taxon>
        <taxon>Pleosporomycetidae</taxon>
        <taxon>Pleosporales</taxon>
        <taxon>Pleosporales incertae sedis</taxon>
        <taxon>Lojkania</taxon>
    </lineage>
</organism>
<keyword evidence="1" id="KW-0560">Oxidoreductase</keyword>
<evidence type="ECO:0000313" key="3">
    <source>
        <dbReference type="EMBL" id="KAF2258871.1"/>
    </source>
</evidence>
<keyword evidence="4" id="KW-1185">Reference proteome</keyword>
<accession>A0A9P4JYK6</accession>
<dbReference type="Gene3D" id="3.40.309.10">
    <property type="entry name" value="Aldehyde Dehydrogenase, Chain A, domain 2"/>
    <property type="match status" value="1"/>
</dbReference>
<dbReference type="Proteomes" id="UP000800093">
    <property type="component" value="Unassembled WGS sequence"/>
</dbReference>
<evidence type="ECO:0000256" key="1">
    <source>
        <dbReference type="ARBA" id="ARBA00023002"/>
    </source>
</evidence>
<dbReference type="InterPro" id="IPR050740">
    <property type="entry name" value="Aldehyde_DH_Superfamily"/>
</dbReference>
<dbReference type="SUPFAM" id="SSF53720">
    <property type="entry name" value="ALDH-like"/>
    <property type="match status" value="1"/>
</dbReference>
<evidence type="ECO:0000313" key="4">
    <source>
        <dbReference type="Proteomes" id="UP000800093"/>
    </source>
</evidence>
<comment type="caution">
    <text evidence="3">The sequence shown here is derived from an EMBL/GenBank/DDBJ whole genome shotgun (WGS) entry which is preliminary data.</text>
</comment>
<gene>
    <name evidence="3" type="ORF">CC78DRAFT_556324</name>
</gene>
<feature type="domain" description="Aldehyde dehydrogenase" evidence="2">
    <location>
        <begin position="211"/>
        <end position="346"/>
    </location>
</feature>
<name>A0A9P4JYK6_9PLEO</name>
<dbReference type="InterPro" id="IPR016163">
    <property type="entry name" value="Ald_DH_C"/>
</dbReference>
<protein>
    <submittedName>
        <fullName evidence="3">ALDH-like protein</fullName>
    </submittedName>
</protein>
<reference evidence="4" key="1">
    <citation type="journal article" date="2020" name="Stud. Mycol.">
        <title>101 Dothideomycetes genomes: A test case for predicting lifestyles and emergence of pathogens.</title>
        <authorList>
            <person name="Haridas S."/>
            <person name="Albert R."/>
            <person name="Binder M."/>
            <person name="Bloem J."/>
            <person name="LaButti K."/>
            <person name="Salamov A."/>
            <person name="Andreopoulos B."/>
            <person name="Baker S."/>
            <person name="Barry K."/>
            <person name="Bills G."/>
            <person name="Bluhm B."/>
            <person name="Cannon C."/>
            <person name="Castanera R."/>
            <person name="Culley D."/>
            <person name="Daum C."/>
            <person name="Ezra D."/>
            <person name="Gonzalez J."/>
            <person name="Henrissat B."/>
            <person name="Kuo A."/>
            <person name="Liang C."/>
            <person name="Lipzen A."/>
            <person name="Lutzoni F."/>
            <person name="Magnuson J."/>
            <person name="Mondo S."/>
            <person name="Nolan M."/>
            <person name="Ohm R."/>
            <person name="Pangilinan J."/>
            <person name="Park H.-J."/>
            <person name="Ramirez L."/>
            <person name="Alfaro M."/>
            <person name="Sun H."/>
            <person name="Tritt A."/>
            <person name="Yoshinaga Y."/>
            <person name="Zwiers L.-H."/>
            <person name="Turgeon B."/>
            <person name="Goodwin S."/>
            <person name="Spatafora J."/>
            <person name="Crous P."/>
            <person name="Grigoriev I."/>
        </authorList>
    </citation>
    <scope>NUCLEOTIDE SEQUENCE [LARGE SCALE GENOMIC DNA]</scope>
    <source>
        <strain evidence="4">CBS 304.66</strain>
    </source>
</reference>
<dbReference type="EMBL" id="ML986733">
    <property type="protein sequence ID" value="KAF2258871.1"/>
    <property type="molecule type" value="Genomic_DNA"/>
</dbReference>
<dbReference type="PANTHER" id="PTHR43353">
    <property type="entry name" value="SUCCINATE-SEMIALDEHYDE DEHYDROGENASE, MITOCHONDRIAL"/>
    <property type="match status" value="1"/>
</dbReference>
<dbReference type="GO" id="GO:0004777">
    <property type="term" value="F:succinate-semialdehyde dehydrogenase (NAD+) activity"/>
    <property type="evidence" value="ECO:0007669"/>
    <property type="project" value="TreeGrafter"/>
</dbReference>
<dbReference type="InterPro" id="IPR016161">
    <property type="entry name" value="Ald_DH/histidinol_DH"/>
</dbReference>